<protein>
    <submittedName>
        <fullName evidence="1">Uncharacterized protein</fullName>
    </submittedName>
</protein>
<dbReference type="EMBL" id="FOIC01000075">
    <property type="protein sequence ID" value="SEU15173.1"/>
    <property type="molecule type" value="Genomic_DNA"/>
</dbReference>
<gene>
    <name evidence="2" type="ORF">SAMN04488694_1751</name>
    <name evidence="1" type="ORF">SAMN05192552_10956</name>
</gene>
<accession>A0A1G6ZCQ4</accession>
<dbReference type="STRING" id="392421.SAMN04488694_1751"/>
<evidence type="ECO:0000313" key="2">
    <source>
        <dbReference type="EMBL" id="SEU15173.1"/>
    </source>
</evidence>
<evidence type="ECO:0000313" key="3">
    <source>
        <dbReference type="Proteomes" id="UP000199320"/>
    </source>
</evidence>
<dbReference type="Proteomes" id="UP000324021">
    <property type="component" value="Unassembled WGS sequence"/>
</dbReference>
<feature type="non-terminal residue" evidence="1">
    <location>
        <position position="1"/>
    </location>
</feature>
<sequence>AIKVDGLDFGVKTVENTEELSEDAAGGVAVLKTAHRQREPLVLHTRVECGVGVERSGSTLRF</sequence>
<evidence type="ECO:0000313" key="4">
    <source>
        <dbReference type="Proteomes" id="UP000324021"/>
    </source>
</evidence>
<dbReference type="Proteomes" id="UP000199320">
    <property type="component" value="Unassembled WGS sequence"/>
</dbReference>
<keyword evidence="3" id="KW-1185">Reference proteome</keyword>
<dbReference type="AlphaFoldDB" id="A0A1G6ZCQ4"/>
<reference evidence="3 4" key="1">
    <citation type="submission" date="2016-10" db="EMBL/GenBank/DDBJ databases">
        <authorList>
            <person name="Varghese N."/>
            <person name="Submissions S."/>
        </authorList>
    </citation>
    <scope>NUCLEOTIDE SEQUENCE [LARGE SCALE GENOMIC DNA]</scope>
    <source>
        <strain evidence="1 4">CDM_1</strain>
        <strain evidence="3">CDM_6</strain>
    </source>
</reference>
<organism evidence="1 4">
    <name type="scientific">Natrinema hispanicum</name>
    <dbReference type="NCBI Taxonomy" id="392421"/>
    <lineage>
        <taxon>Archaea</taxon>
        <taxon>Methanobacteriati</taxon>
        <taxon>Methanobacteriota</taxon>
        <taxon>Stenosarchaea group</taxon>
        <taxon>Halobacteria</taxon>
        <taxon>Halobacteriales</taxon>
        <taxon>Natrialbaceae</taxon>
        <taxon>Natrinema</taxon>
    </lineage>
</organism>
<evidence type="ECO:0000313" key="1">
    <source>
        <dbReference type="EMBL" id="SDE00252.1"/>
    </source>
</evidence>
<proteinExistence type="predicted"/>
<name>A0A1G6ZCQ4_9EURY</name>
<reference evidence="2" key="2">
    <citation type="submission" date="2016-10" db="EMBL/GenBank/DDBJ databases">
        <authorList>
            <person name="de Groot N.N."/>
        </authorList>
    </citation>
    <scope>NUCLEOTIDE SEQUENCE [LARGE SCALE GENOMIC DNA]</scope>
    <source>
        <strain evidence="2">CDM_6</strain>
    </source>
</reference>
<dbReference type="EMBL" id="FMZP01000095">
    <property type="protein sequence ID" value="SDE00252.1"/>
    <property type="molecule type" value="Genomic_DNA"/>
</dbReference>